<keyword evidence="1" id="KW-0479">Metal-binding</keyword>
<evidence type="ECO:0000256" key="1">
    <source>
        <dbReference type="ARBA" id="ARBA00022723"/>
    </source>
</evidence>
<dbReference type="eggNOG" id="KOG4185">
    <property type="taxonomic scope" value="Eukaryota"/>
</dbReference>
<feature type="transmembrane region" description="Helical" evidence="5">
    <location>
        <begin position="90"/>
        <end position="115"/>
    </location>
</feature>
<dbReference type="PANTHER" id="PTHR47156:SF7">
    <property type="entry name" value="RING-TYPE DOMAIN-CONTAINING PROTEIN"/>
    <property type="match status" value="1"/>
</dbReference>
<evidence type="ECO:0000256" key="4">
    <source>
        <dbReference type="PROSITE-ProRule" id="PRU00175"/>
    </source>
</evidence>
<proteinExistence type="predicted"/>
<evidence type="ECO:0000256" key="3">
    <source>
        <dbReference type="ARBA" id="ARBA00022833"/>
    </source>
</evidence>
<dbReference type="HOGENOM" id="CLU_051246_0_0_1"/>
<dbReference type="PROSITE" id="PS00518">
    <property type="entry name" value="ZF_RING_1"/>
    <property type="match status" value="1"/>
</dbReference>
<dbReference type="InterPro" id="IPR052667">
    <property type="entry name" value="E3_ubiquitin-ligase_RING"/>
</dbReference>
<dbReference type="InterPro" id="IPR017907">
    <property type="entry name" value="Znf_RING_CS"/>
</dbReference>
<dbReference type="InParanoid" id="G0NHY0"/>
<dbReference type="PROSITE" id="PS50089">
    <property type="entry name" value="ZF_RING_2"/>
    <property type="match status" value="1"/>
</dbReference>
<feature type="transmembrane region" description="Helical" evidence="5">
    <location>
        <begin position="190"/>
        <end position="208"/>
    </location>
</feature>
<keyword evidence="2 4" id="KW-0863">Zinc-finger</keyword>
<gene>
    <name evidence="7" type="ORF">CAEBREN_09846</name>
</gene>
<dbReference type="Pfam" id="PF14634">
    <property type="entry name" value="zf-RING_5"/>
    <property type="match status" value="1"/>
</dbReference>
<keyword evidence="3" id="KW-0862">Zinc</keyword>
<feature type="transmembrane region" description="Helical" evidence="5">
    <location>
        <begin position="121"/>
        <end position="140"/>
    </location>
</feature>
<dbReference type="EMBL" id="GL379886">
    <property type="protein sequence ID" value="EGT31476.1"/>
    <property type="molecule type" value="Genomic_DNA"/>
</dbReference>
<keyword evidence="8" id="KW-1185">Reference proteome</keyword>
<sequence length="334" mass="37806">MPTEAPIKIPRSVTIPDLVQCLYVLAGLLLPLIGFIYLLPLEDLTIVKFATAGAIFVSWQVTSCVVTFIEKRVKGSNNHRDLLAECRRSLMIGCSAGCIVSWIPRLVVYTIPWIFPYDDEVICYTIFVSLPCISLLWAAFVAKYKDRCDVIYRKDQKLPWIVVLINTLVLVVNIQLGMMYGDDEDTKKVIYINIAFFPITTACMVEFCQVWSGNLKLMSVPVLAPRAAEKDAKLVVPTSTMTFEEIDPRLECKICSSEFDDVKIPRMLKECGHSLCEGCADNLLQLSKRQHLFCPFCRKVTVVNGSASMLPKNFFIVDMIDERKNKRAIEKLKV</sequence>
<name>G0NHY0_CAEBE</name>
<dbReference type="SUPFAM" id="SSF57850">
    <property type="entry name" value="RING/U-box"/>
    <property type="match status" value="1"/>
</dbReference>
<accession>G0NHY0</accession>
<feature type="transmembrane region" description="Helical" evidence="5">
    <location>
        <begin position="160"/>
        <end position="178"/>
    </location>
</feature>
<evidence type="ECO:0000313" key="8">
    <source>
        <dbReference type="Proteomes" id="UP000008068"/>
    </source>
</evidence>
<dbReference type="Gene3D" id="3.30.40.10">
    <property type="entry name" value="Zinc/RING finger domain, C3HC4 (zinc finger)"/>
    <property type="match status" value="1"/>
</dbReference>
<dbReference type="InterPro" id="IPR013083">
    <property type="entry name" value="Znf_RING/FYVE/PHD"/>
</dbReference>
<evidence type="ECO:0000259" key="6">
    <source>
        <dbReference type="PROSITE" id="PS50089"/>
    </source>
</evidence>
<evidence type="ECO:0000256" key="5">
    <source>
        <dbReference type="SAM" id="Phobius"/>
    </source>
</evidence>
<organism evidence="8">
    <name type="scientific">Caenorhabditis brenneri</name>
    <name type="common">Nematode worm</name>
    <dbReference type="NCBI Taxonomy" id="135651"/>
    <lineage>
        <taxon>Eukaryota</taxon>
        <taxon>Metazoa</taxon>
        <taxon>Ecdysozoa</taxon>
        <taxon>Nematoda</taxon>
        <taxon>Chromadorea</taxon>
        <taxon>Rhabditida</taxon>
        <taxon>Rhabditina</taxon>
        <taxon>Rhabditomorpha</taxon>
        <taxon>Rhabditoidea</taxon>
        <taxon>Rhabditidae</taxon>
        <taxon>Peloderinae</taxon>
        <taxon>Caenorhabditis</taxon>
    </lineage>
</organism>
<dbReference type="PANTHER" id="PTHR47156">
    <property type="entry name" value="PROTEIN CBG20824"/>
    <property type="match status" value="1"/>
</dbReference>
<reference evidence="8" key="1">
    <citation type="submission" date="2011-07" db="EMBL/GenBank/DDBJ databases">
        <authorList>
            <consortium name="Caenorhabditis brenneri Sequencing and Analysis Consortium"/>
            <person name="Wilson R.K."/>
        </authorList>
    </citation>
    <scope>NUCLEOTIDE SEQUENCE [LARGE SCALE GENOMIC DNA]</scope>
    <source>
        <strain evidence="8">PB2801</strain>
    </source>
</reference>
<dbReference type="SMART" id="SM00184">
    <property type="entry name" value="RING"/>
    <property type="match status" value="1"/>
</dbReference>
<keyword evidence="5" id="KW-0812">Transmembrane</keyword>
<dbReference type="AlphaFoldDB" id="G0NHY0"/>
<dbReference type="Proteomes" id="UP000008068">
    <property type="component" value="Unassembled WGS sequence"/>
</dbReference>
<dbReference type="STRING" id="135651.G0NHY0"/>
<feature type="transmembrane region" description="Helical" evidence="5">
    <location>
        <begin position="21"/>
        <end position="40"/>
    </location>
</feature>
<feature type="transmembrane region" description="Helical" evidence="5">
    <location>
        <begin position="46"/>
        <end position="69"/>
    </location>
</feature>
<evidence type="ECO:0000256" key="2">
    <source>
        <dbReference type="ARBA" id="ARBA00022771"/>
    </source>
</evidence>
<dbReference type="OrthoDB" id="111250at2759"/>
<protein>
    <recommendedName>
        <fullName evidence="6">RING-type domain-containing protein</fullName>
    </recommendedName>
</protein>
<feature type="domain" description="RING-type" evidence="6">
    <location>
        <begin position="252"/>
        <end position="298"/>
    </location>
</feature>
<keyword evidence="5" id="KW-1133">Transmembrane helix</keyword>
<dbReference type="GO" id="GO:0008270">
    <property type="term" value="F:zinc ion binding"/>
    <property type="evidence" value="ECO:0007669"/>
    <property type="project" value="UniProtKB-KW"/>
</dbReference>
<dbReference type="InterPro" id="IPR001841">
    <property type="entry name" value="Znf_RING"/>
</dbReference>
<keyword evidence="5" id="KW-0472">Membrane</keyword>
<evidence type="ECO:0000313" key="7">
    <source>
        <dbReference type="EMBL" id="EGT31476.1"/>
    </source>
</evidence>